<dbReference type="Proteomes" id="UP000664293">
    <property type="component" value="Unassembled WGS sequence"/>
</dbReference>
<feature type="signal peptide" evidence="5">
    <location>
        <begin position="1"/>
        <end position="37"/>
    </location>
</feature>
<comment type="subcellular location">
    <subcellularLocation>
        <location evidence="1">Periplasm</location>
    </subcellularLocation>
</comment>
<evidence type="ECO:0000259" key="7">
    <source>
        <dbReference type="Pfam" id="PF07940"/>
    </source>
</evidence>
<dbReference type="SUPFAM" id="SSF48230">
    <property type="entry name" value="Chondroitin AC/alginate lyase"/>
    <property type="match status" value="1"/>
</dbReference>
<evidence type="ECO:0000256" key="3">
    <source>
        <dbReference type="ARBA" id="ARBA00022764"/>
    </source>
</evidence>
<dbReference type="Pfam" id="PF05426">
    <property type="entry name" value="Alginate_lyase"/>
    <property type="match status" value="1"/>
</dbReference>
<evidence type="ECO:0000313" key="8">
    <source>
        <dbReference type="EMBL" id="MBN8429478.1"/>
    </source>
</evidence>
<evidence type="ECO:0000256" key="5">
    <source>
        <dbReference type="SAM" id="SignalP"/>
    </source>
</evidence>
<dbReference type="EMBL" id="JAEKJR010000001">
    <property type="protein sequence ID" value="MBN8429478.1"/>
    <property type="molecule type" value="Genomic_DNA"/>
</dbReference>
<evidence type="ECO:0000256" key="4">
    <source>
        <dbReference type="ARBA" id="ARBA00023239"/>
    </source>
</evidence>
<dbReference type="InterPro" id="IPR012480">
    <property type="entry name" value="Hepar_II_III_C"/>
</dbReference>
<name>A0ABS3E2N8_9GAMM</name>
<feature type="domain" description="Heparinase II/III-like C-terminal" evidence="7">
    <location>
        <begin position="390"/>
        <end position="642"/>
    </location>
</feature>
<dbReference type="PANTHER" id="PTHR39210:SF1">
    <property type="entry name" value="HEPARIN-SULFATE LYASE"/>
    <property type="match status" value="1"/>
</dbReference>
<proteinExistence type="predicted"/>
<keyword evidence="3" id="KW-0574">Periplasm</keyword>
<feature type="domain" description="Alginate lyase" evidence="6">
    <location>
        <begin position="79"/>
        <end position="299"/>
    </location>
</feature>
<feature type="chain" id="PRO_5047172101" evidence="5">
    <location>
        <begin position="38"/>
        <end position="747"/>
    </location>
</feature>
<dbReference type="RefSeq" id="WP_206998182.1">
    <property type="nucleotide sequence ID" value="NZ_JAEKJR010000001.1"/>
</dbReference>
<dbReference type="Gene3D" id="2.70.98.70">
    <property type="match status" value="1"/>
</dbReference>
<keyword evidence="2 5" id="KW-0732">Signal</keyword>
<evidence type="ECO:0000259" key="6">
    <source>
        <dbReference type="Pfam" id="PF05426"/>
    </source>
</evidence>
<organism evidence="8 9">
    <name type="scientific">Microbulbifer salipaludis</name>
    <dbReference type="NCBI Taxonomy" id="187980"/>
    <lineage>
        <taxon>Bacteria</taxon>
        <taxon>Pseudomonadati</taxon>
        <taxon>Pseudomonadota</taxon>
        <taxon>Gammaproteobacteria</taxon>
        <taxon>Cellvibrionales</taxon>
        <taxon>Microbulbiferaceae</taxon>
        <taxon>Microbulbifer</taxon>
    </lineage>
</organism>
<evidence type="ECO:0000256" key="2">
    <source>
        <dbReference type="ARBA" id="ARBA00022729"/>
    </source>
</evidence>
<dbReference type="Pfam" id="PF07940">
    <property type="entry name" value="Hepar_II_III_C"/>
    <property type="match status" value="1"/>
</dbReference>
<keyword evidence="9" id="KW-1185">Reference proteome</keyword>
<gene>
    <name evidence="8" type="ORF">JF535_01315</name>
</gene>
<evidence type="ECO:0000256" key="1">
    <source>
        <dbReference type="ARBA" id="ARBA00004418"/>
    </source>
</evidence>
<dbReference type="Gene3D" id="1.50.10.100">
    <property type="entry name" value="Chondroitin AC/alginate lyase"/>
    <property type="match status" value="1"/>
</dbReference>
<accession>A0ABS3E2N8</accession>
<protein>
    <submittedName>
        <fullName evidence="8">Alginate lyase family protein</fullName>
    </submittedName>
</protein>
<comment type="caution">
    <text evidence="8">The sequence shown here is derived from an EMBL/GenBank/DDBJ whole genome shotgun (WGS) entry which is preliminary data.</text>
</comment>
<evidence type="ECO:0000313" key="9">
    <source>
        <dbReference type="Proteomes" id="UP000664293"/>
    </source>
</evidence>
<dbReference type="InterPro" id="IPR008929">
    <property type="entry name" value="Chondroitin_lyas"/>
</dbReference>
<reference evidence="8 9" key="1">
    <citation type="submission" date="2020-12" db="EMBL/GenBank/DDBJ databases">
        <title>Oil enriched cultivation method for isolating marine PHA-producing bacteria.</title>
        <authorList>
            <person name="Zheng W."/>
            <person name="Yu S."/>
            <person name="Huang Y."/>
        </authorList>
    </citation>
    <scope>NUCLEOTIDE SEQUENCE [LARGE SCALE GENOMIC DNA]</scope>
    <source>
        <strain evidence="8 9">SN0-2</strain>
    </source>
</reference>
<dbReference type="InterPro" id="IPR008397">
    <property type="entry name" value="Alginate_lyase_dom"/>
</dbReference>
<sequence length="747" mass="82582">MLANSAFHTRKNLAAGITLAAGMTAAMLVLNPLAAYAADHPNLVISAADVDAMQGAIKQPGRFRNAFLATQSAVDRALQAPLAIPMPADAGGGYTHEQHKKNYQLMYNAGVLYQITQDPKYAERVRDMLLAYAELYPTLPLHPKRRPGANNPGKLFWQSLNEAVWLVYTIQAYDLILPSLTDAEAKKIEQGAIRPVARFLSIDSPKTFNKVHNHGTWLTAGVGMAGYVLDEPEWVEQALLDLDKSGKGGFLRQLSTLFSPDGYYNEGPYYQRYALMPFVTFAKAIENNEPERGIFEYRDGIVMKAIDTTIQLSYDNLFFPINDAIKSKGIDTSELVLGVTIAYGQSGDPQLLDIAAKQDQILLSGDGLKVANALDAGQEQPYTFKSFAFRDGKDGDEGALVVLRQQTDGDQALVFKPAAQGMGHGHFDKLTWQFYDRGEEIVTDYGAARFLNVEAKNGGRYLAENESWAKQTVAHNTVVVDETSHFDNNLKVANQNHPDLLFFHADDQVKISAAEINSAYPGVRLKRTLALVNSPENGKTFAIDVFDVASSQEHQLDLPLHYNGQLVDTSFRLQGFTDNLKALGTNNGYQHLWLKARGKPESGLAQVTWLNDNGRFYTQSSLMDGATELLFTELGANDPNFNLRSEKGFIARRDGVSSHTFVSVLEPHGQYNPSKEFTLEAESQVNALDHQRVGDLELITIGTKDGATQLLAYHRSKGIAADTRHTFKFGDSEYSFTGRAKLFQFNN</sequence>
<dbReference type="GO" id="GO:0016829">
    <property type="term" value="F:lyase activity"/>
    <property type="evidence" value="ECO:0007669"/>
    <property type="project" value="UniProtKB-KW"/>
</dbReference>
<dbReference type="PANTHER" id="PTHR39210">
    <property type="entry name" value="HEPARIN-SULFATE LYASE"/>
    <property type="match status" value="1"/>
</dbReference>
<keyword evidence="4 8" id="KW-0456">Lyase</keyword>